<dbReference type="EMBL" id="CP015118">
    <property type="protein sequence ID" value="ARN23970.1"/>
    <property type="molecule type" value="Genomic_DNA"/>
</dbReference>
<organism evidence="3 4">
    <name type="scientific">Piscinibacter gummiphilus</name>
    <dbReference type="NCBI Taxonomy" id="946333"/>
    <lineage>
        <taxon>Bacteria</taxon>
        <taxon>Pseudomonadati</taxon>
        <taxon>Pseudomonadota</taxon>
        <taxon>Betaproteobacteria</taxon>
        <taxon>Burkholderiales</taxon>
        <taxon>Sphaerotilaceae</taxon>
        <taxon>Piscinibacter</taxon>
    </lineage>
</organism>
<feature type="domain" description="VanZ-like" evidence="2">
    <location>
        <begin position="20"/>
        <end position="89"/>
    </location>
</feature>
<feature type="transmembrane region" description="Helical" evidence="1">
    <location>
        <begin position="44"/>
        <end position="64"/>
    </location>
</feature>
<proteinExistence type="predicted"/>
<feature type="transmembrane region" description="Helical" evidence="1">
    <location>
        <begin position="20"/>
        <end position="37"/>
    </location>
</feature>
<name>A0A1W6LID0_9BURK</name>
<evidence type="ECO:0000259" key="2">
    <source>
        <dbReference type="Pfam" id="PF04892"/>
    </source>
</evidence>
<dbReference type="InterPro" id="IPR006976">
    <property type="entry name" value="VanZ-like"/>
</dbReference>
<evidence type="ECO:0000256" key="1">
    <source>
        <dbReference type="SAM" id="Phobius"/>
    </source>
</evidence>
<dbReference type="NCBIfam" id="NF037970">
    <property type="entry name" value="vanZ_1"/>
    <property type="match status" value="1"/>
</dbReference>
<dbReference type="PANTHER" id="PTHR28008">
    <property type="entry name" value="DOMAIN PROTEIN, PUTATIVE (AFU_ORTHOLOGUE AFUA_3G10980)-RELATED"/>
    <property type="match status" value="1"/>
</dbReference>
<dbReference type="Pfam" id="PF04892">
    <property type="entry name" value="VanZ"/>
    <property type="match status" value="1"/>
</dbReference>
<dbReference type="OrthoDB" id="5568182at2"/>
<sequence length="103" mass="11077">MVLALMPQAPTEFSTGWDKLNHALAFCALAFAWRLGFPGGGWRWVQLGLALLATGGAIEIVQQFVPGRQADWADLLADAIGAAIGMSMVATVEWLVRPAARLR</sequence>
<evidence type="ECO:0000313" key="4">
    <source>
        <dbReference type="Proteomes" id="UP000193427"/>
    </source>
</evidence>
<reference evidence="3 4" key="1">
    <citation type="submission" date="2016-04" db="EMBL/GenBank/DDBJ databases">
        <title>Complete genome sequence of natural rubber-degrading, novel Gram-negative bacterium, Rhizobacter gummiphilus strain NS21.</title>
        <authorList>
            <person name="Tabata M."/>
            <person name="Kasai D."/>
            <person name="Fukuda M."/>
        </authorList>
    </citation>
    <scope>NUCLEOTIDE SEQUENCE [LARGE SCALE GENOMIC DNA]</scope>
    <source>
        <strain evidence="3 4">NS21</strain>
    </source>
</reference>
<evidence type="ECO:0000313" key="3">
    <source>
        <dbReference type="EMBL" id="ARN23970.1"/>
    </source>
</evidence>
<feature type="transmembrane region" description="Helical" evidence="1">
    <location>
        <begin position="76"/>
        <end position="96"/>
    </location>
</feature>
<dbReference type="KEGG" id="rgu:A4W93_19640"/>
<dbReference type="AlphaFoldDB" id="A0A1W6LID0"/>
<accession>A0A1W6LID0</accession>
<keyword evidence="1" id="KW-0472">Membrane</keyword>
<dbReference type="PANTHER" id="PTHR28008:SF1">
    <property type="entry name" value="DOMAIN PROTEIN, PUTATIVE (AFU_ORTHOLOGUE AFUA_3G10980)-RELATED"/>
    <property type="match status" value="1"/>
</dbReference>
<keyword evidence="1" id="KW-0812">Transmembrane</keyword>
<keyword evidence="1" id="KW-1133">Transmembrane helix</keyword>
<gene>
    <name evidence="3" type="ORF">A4W93_19640</name>
</gene>
<dbReference type="Proteomes" id="UP000193427">
    <property type="component" value="Chromosome"/>
</dbReference>
<protein>
    <recommendedName>
        <fullName evidence="2">VanZ-like domain-containing protein</fullName>
    </recommendedName>
</protein>
<keyword evidence="4" id="KW-1185">Reference proteome</keyword>